<reference evidence="1 2" key="2">
    <citation type="submission" date="2020-04" db="EMBL/GenBank/DDBJ databases">
        <title>Complete genome sequence of Alteromonas pelagimontana 5.12T.</title>
        <authorList>
            <person name="Sinha R.K."/>
            <person name="Krishnan K.P."/>
            <person name="Kurian J.P."/>
        </authorList>
    </citation>
    <scope>NUCLEOTIDE SEQUENCE [LARGE SCALE GENOMIC DNA]</scope>
    <source>
        <strain evidence="1 2">5.12</strain>
    </source>
</reference>
<proteinExistence type="predicted"/>
<dbReference type="Gene3D" id="2.40.360.10">
    <property type="entry name" value="YmcC-like"/>
    <property type="match status" value="1"/>
</dbReference>
<protein>
    <submittedName>
        <fullName evidence="1">YjbF family lipoprotein</fullName>
    </submittedName>
</protein>
<dbReference type="KEGG" id="apel:CA267_009660"/>
<dbReference type="SUPFAM" id="SSF159270">
    <property type="entry name" value="YmcC-like"/>
    <property type="match status" value="1"/>
</dbReference>
<dbReference type="Proteomes" id="UP000219285">
    <property type="component" value="Chromosome"/>
</dbReference>
<dbReference type="InterPro" id="IPR023373">
    <property type="entry name" value="YmcC_sf"/>
</dbReference>
<keyword evidence="1" id="KW-0449">Lipoprotein</keyword>
<evidence type="ECO:0000313" key="2">
    <source>
        <dbReference type="Proteomes" id="UP000219285"/>
    </source>
</evidence>
<dbReference type="OrthoDB" id="5591889at2"/>
<sequence length="214" mass="23994">MAGCSSTNRAYYDTLKAAFSSSESSLTVEQIRASRADLMAVKSGDRDSAIMALAYIENGHHKWVSADNILFIADHGVLIRTEGLAENLIFTGNLEQNPLLQPFPLKFNWSRAIDIEGLGYGLPISSAWRLKGSETLSILSQTFDTLVIEETVSFPSQPPFIQTGLSWQNRYWFDKESQELLRSEQKFSPDGDTYNMTYLSRATRLIDAREGIPQ</sequence>
<dbReference type="AlphaFoldDB" id="A0A6M4ML51"/>
<name>A0A6M4ML51_9ALTE</name>
<dbReference type="EMBL" id="CP052766">
    <property type="protein sequence ID" value="QJR82806.1"/>
    <property type="molecule type" value="Genomic_DNA"/>
</dbReference>
<dbReference type="InterPro" id="IPR021308">
    <property type="entry name" value="GfcB"/>
</dbReference>
<accession>A0A6M4ML51</accession>
<evidence type="ECO:0000313" key="1">
    <source>
        <dbReference type="EMBL" id="QJR82806.1"/>
    </source>
</evidence>
<organism evidence="1 2">
    <name type="scientific">Alteromonas pelagimontana</name>
    <dbReference type="NCBI Taxonomy" id="1858656"/>
    <lineage>
        <taxon>Bacteria</taxon>
        <taxon>Pseudomonadati</taxon>
        <taxon>Pseudomonadota</taxon>
        <taxon>Gammaproteobacteria</taxon>
        <taxon>Alteromonadales</taxon>
        <taxon>Alteromonadaceae</taxon>
        <taxon>Alteromonas/Salinimonas group</taxon>
        <taxon>Alteromonas</taxon>
    </lineage>
</organism>
<dbReference type="Pfam" id="PF11102">
    <property type="entry name" value="YjbF"/>
    <property type="match status" value="1"/>
</dbReference>
<reference evidence="2" key="1">
    <citation type="submission" date="2014-12" db="EMBL/GenBank/DDBJ databases">
        <title>Complete genome sequence of a multi-drug resistant Klebsiella pneumoniae.</title>
        <authorList>
            <person name="Hua X."/>
            <person name="Chen Q."/>
            <person name="Li X."/>
            <person name="Feng Y."/>
            <person name="Ruan Z."/>
            <person name="Yu Y."/>
        </authorList>
    </citation>
    <scope>NUCLEOTIDE SEQUENCE [LARGE SCALE GENOMIC DNA]</scope>
    <source>
        <strain evidence="2">5.12</strain>
    </source>
</reference>
<gene>
    <name evidence="1" type="ORF">CA267_009660</name>
</gene>
<keyword evidence="2" id="KW-1185">Reference proteome</keyword>